<evidence type="ECO:0000313" key="10">
    <source>
        <dbReference type="EMBL" id="KAJ1645796.1"/>
    </source>
</evidence>
<feature type="transmembrane region" description="Helical" evidence="8">
    <location>
        <begin position="158"/>
        <end position="176"/>
    </location>
</feature>
<feature type="transmembrane region" description="Helical" evidence="8">
    <location>
        <begin position="307"/>
        <end position="327"/>
    </location>
</feature>
<feature type="transmembrane region" description="Helical" evidence="8">
    <location>
        <begin position="40"/>
        <end position="63"/>
    </location>
</feature>
<feature type="transmembrane region" description="Helical" evidence="8">
    <location>
        <begin position="227"/>
        <end position="247"/>
    </location>
</feature>
<feature type="domain" description="Amino acid transporter transmembrane" evidence="9">
    <location>
        <begin position="9"/>
        <end position="371"/>
    </location>
</feature>
<feature type="transmembrane region" description="Helical" evidence="8">
    <location>
        <begin position="267"/>
        <end position="286"/>
    </location>
</feature>
<dbReference type="GO" id="GO:0016020">
    <property type="term" value="C:membrane"/>
    <property type="evidence" value="ECO:0007669"/>
    <property type="project" value="UniProtKB-SubCell"/>
</dbReference>
<keyword evidence="7 8" id="KW-0472">Membrane</keyword>
<feature type="transmembrane region" description="Helical" evidence="8">
    <location>
        <begin position="333"/>
        <end position="356"/>
    </location>
</feature>
<gene>
    <name evidence="10" type="ORF">LPJ64_002638</name>
</gene>
<proteinExistence type="inferred from homology"/>
<feature type="transmembrane region" description="Helical" evidence="8">
    <location>
        <begin position="84"/>
        <end position="107"/>
    </location>
</feature>
<evidence type="ECO:0000256" key="2">
    <source>
        <dbReference type="ARBA" id="ARBA00008066"/>
    </source>
</evidence>
<feature type="transmembrane region" description="Helical" evidence="8">
    <location>
        <begin position="127"/>
        <end position="146"/>
    </location>
</feature>
<feature type="transmembrane region" description="Helical" evidence="8">
    <location>
        <begin position="188"/>
        <end position="206"/>
    </location>
</feature>
<evidence type="ECO:0000256" key="1">
    <source>
        <dbReference type="ARBA" id="ARBA00004141"/>
    </source>
</evidence>
<organism evidence="10 11">
    <name type="scientific">Coemansia asiatica</name>
    <dbReference type="NCBI Taxonomy" id="1052880"/>
    <lineage>
        <taxon>Eukaryota</taxon>
        <taxon>Fungi</taxon>
        <taxon>Fungi incertae sedis</taxon>
        <taxon>Zoopagomycota</taxon>
        <taxon>Kickxellomycotina</taxon>
        <taxon>Kickxellomycetes</taxon>
        <taxon>Kickxellales</taxon>
        <taxon>Kickxellaceae</taxon>
        <taxon>Coemansia</taxon>
    </lineage>
</organism>
<keyword evidence="5" id="KW-0029">Amino-acid transport</keyword>
<comment type="caution">
    <text evidence="10">The sequence shown here is derived from an EMBL/GenBank/DDBJ whole genome shotgun (WGS) entry which is preliminary data.</text>
</comment>
<dbReference type="GO" id="GO:0015179">
    <property type="term" value="F:L-amino acid transmembrane transporter activity"/>
    <property type="evidence" value="ECO:0007669"/>
    <property type="project" value="TreeGrafter"/>
</dbReference>
<protein>
    <recommendedName>
        <fullName evidence="9">Amino acid transporter transmembrane domain-containing protein</fullName>
    </recommendedName>
</protein>
<name>A0A9W7XMN6_9FUNG</name>
<comment type="similarity">
    <text evidence="2">Belongs to the amino acid/polyamine transporter 2 family.</text>
</comment>
<dbReference type="Proteomes" id="UP001145021">
    <property type="component" value="Unassembled WGS sequence"/>
</dbReference>
<evidence type="ECO:0000256" key="5">
    <source>
        <dbReference type="ARBA" id="ARBA00022970"/>
    </source>
</evidence>
<dbReference type="AlphaFoldDB" id="A0A9W7XMN6"/>
<feature type="transmembrane region" description="Helical" evidence="8">
    <location>
        <begin position="408"/>
        <end position="429"/>
    </location>
</feature>
<feature type="transmembrane region" description="Helical" evidence="8">
    <location>
        <begin position="12"/>
        <end position="34"/>
    </location>
</feature>
<sequence>MPQAQSLGNSSPLGAGFNLVNTIIGSGILALPYALKEAGFYFGILTLLAVALLSNFALNTLIYSGRRVSAYKYEAVSEAALGSLGHYLLAFGLSVNSIGSCITYLIIIGDLGAALSQVVFGPGWWSTRQFVIVACACGLTLPLLFFRTLEPLVKPSALSTMCMPIIVAIVAIRGPAYAPPDPVPMPVFGPSVLPAFGVISFAYSCTQTCYQSYQTLQKKALSGWATATRFATTTALVIYLAFSVLSYRSFGMDTQPNLLNNFRQDDGLANIARVLLAFSLTWTYPMQFYPIRDLLNDSLGLSIDQSAVRFHLVSLALFASTLVTALIVDDLGFVFKVIGTAASSLIVFGLPGIIYLRIASPYRLQDNTVVFNDASPLLPSPATAASASDSAECQDEDRVHIPEPHTSLVSVLLLILGAFVFVVGTWSAIQDYISESNPV</sequence>
<evidence type="ECO:0000256" key="3">
    <source>
        <dbReference type="ARBA" id="ARBA00022448"/>
    </source>
</evidence>
<keyword evidence="3" id="KW-0813">Transport</keyword>
<dbReference type="PANTHER" id="PTHR22950:SF458">
    <property type="entry name" value="SODIUM-COUPLED NEUTRAL AMINO ACID TRANSPORTER 11-RELATED"/>
    <property type="match status" value="1"/>
</dbReference>
<dbReference type="PANTHER" id="PTHR22950">
    <property type="entry name" value="AMINO ACID TRANSPORTER"/>
    <property type="match status" value="1"/>
</dbReference>
<evidence type="ECO:0000256" key="4">
    <source>
        <dbReference type="ARBA" id="ARBA00022692"/>
    </source>
</evidence>
<keyword evidence="6 8" id="KW-1133">Transmembrane helix</keyword>
<dbReference type="InterPro" id="IPR013057">
    <property type="entry name" value="AA_transpt_TM"/>
</dbReference>
<evidence type="ECO:0000313" key="11">
    <source>
        <dbReference type="Proteomes" id="UP001145021"/>
    </source>
</evidence>
<reference evidence="10" key="1">
    <citation type="submission" date="2022-07" db="EMBL/GenBank/DDBJ databases">
        <title>Phylogenomic reconstructions and comparative analyses of Kickxellomycotina fungi.</title>
        <authorList>
            <person name="Reynolds N.K."/>
            <person name="Stajich J.E."/>
            <person name="Barry K."/>
            <person name="Grigoriev I.V."/>
            <person name="Crous P."/>
            <person name="Smith M.E."/>
        </authorList>
    </citation>
    <scope>NUCLEOTIDE SEQUENCE</scope>
    <source>
        <strain evidence="10">NBRC 105413</strain>
    </source>
</reference>
<dbReference type="EMBL" id="JANBOH010000088">
    <property type="protein sequence ID" value="KAJ1645796.1"/>
    <property type="molecule type" value="Genomic_DNA"/>
</dbReference>
<evidence type="ECO:0000259" key="9">
    <source>
        <dbReference type="Pfam" id="PF01490"/>
    </source>
</evidence>
<comment type="subcellular location">
    <subcellularLocation>
        <location evidence="1">Membrane</location>
        <topology evidence="1">Multi-pass membrane protein</topology>
    </subcellularLocation>
</comment>
<evidence type="ECO:0000256" key="6">
    <source>
        <dbReference type="ARBA" id="ARBA00022989"/>
    </source>
</evidence>
<evidence type="ECO:0000256" key="7">
    <source>
        <dbReference type="ARBA" id="ARBA00023136"/>
    </source>
</evidence>
<keyword evidence="11" id="KW-1185">Reference proteome</keyword>
<keyword evidence="4 8" id="KW-0812">Transmembrane</keyword>
<accession>A0A9W7XMN6</accession>
<evidence type="ECO:0000256" key="8">
    <source>
        <dbReference type="SAM" id="Phobius"/>
    </source>
</evidence>
<dbReference type="Pfam" id="PF01490">
    <property type="entry name" value="Aa_trans"/>
    <property type="match status" value="1"/>
</dbReference>